<evidence type="ECO:0000256" key="4">
    <source>
        <dbReference type="ARBA" id="ARBA00023136"/>
    </source>
</evidence>
<reference evidence="10" key="1">
    <citation type="journal article" date="2015" name="Genome Announc.">
        <title>Genome sequence of the AIDS-associated pathogen Penicillium marneffei (ATCC18224) and its near taxonomic relative Talaromyces stipitatus (ATCC10500).</title>
        <authorList>
            <person name="Nierman W.C."/>
            <person name="Fedorova-Abrams N.D."/>
            <person name="Andrianopoulos A."/>
        </authorList>
    </citation>
    <scope>NUCLEOTIDE SEQUENCE [LARGE SCALE GENOMIC DNA]</scope>
    <source>
        <strain evidence="10">ATCC 18224 / CBS 334.59 / QM 7333</strain>
    </source>
</reference>
<dbReference type="Pfam" id="PF20684">
    <property type="entry name" value="Fung_rhodopsin"/>
    <property type="match status" value="1"/>
</dbReference>
<keyword evidence="10" id="KW-1185">Reference proteome</keyword>
<gene>
    <name evidence="9" type="ORF">PMAA_089150</name>
</gene>
<evidence type="ECO:0000256" key="7">
    <source>
        <dbReference type="SAM" id="Phobius"/>
    </source>
</evidence>
<protein>
    <submittedName>
        <fullName evidence="9">Integral membrane protein, putative</fullName>
    </submittedName>
</protein>
<dbReference type="OrthoDB" id="4216238at2759"/>
<feature type="region of interest" description="Disordered" evidence="6">
    <location>
        <begin position="300"/>
        <end position="320"/>
    </location>
</feature>
<evidence type="ECO:0000256" key="1">
    <source>
        <dbReference type="ARBA" id="ARBA00004141"/>
    </source>
</evidence>
<name>B6QEH0_TALMQ</name>
<comment type="similarity">
    <text evidence="5">Belongs to the SAT4 family.</text>
</comment>
<dbReference type="AlphaFoldDB" id="B6QEH0"/>
<dbReference type="PhylomeDB" id="B6QEH0"/>
<evidence type="ECO:0000313" key="10">
    <source>
        <dbReference type="Proteomes" id="UP000001294"/>
    </source>
</evidence>
<feature type="transmembrane region" description="Helical" evidence="7">
    <location>
        <begin position="140"/>
        <end position="161"/>
    </location>
</feature>
<proteinExistence type="inferred from homology"/>
<sequence>MLSRPLTCQRLDRLNNNGPTVKCTVWIRLERGGYIGKMSVNLNDNDQARILGSTIAVSVLADIAIILRFVSRKIKGSYAIDDLLAVIGLLTTPVQQVNFFKALMAYEIIYFVSLAATKMSILLFYTRLFPTREFKLAAKVIACIVTAWLIATILVSVFSCSPVRAFWTHEAGSKCINSEQFYIANAVPNIITDAFILTLPLRMVWGLHTSKWERVALTFIFMLGSFVVVASIIRLSQLHEVSNPDFTWGFNNTVIWSSVEPSVAVISACLPTMRPVVEFILPRSWRTRSFKSSSHAHSFSQDTSKYMGKPSKVPDTDHHTIDSEDQRLNGYWAGSYGQEVPLNPIAKSSRQPFNEYSKDASSRSREIHVETNINVSASSIV</sequence>
<evidence type="ECO:0000256" key="3">
    <source>
        <dbReference type="ARBA" id="ARBA00022989"/>
    </source>
</evidence>
<evidence type="ECO:0000256" key="5">
    <source>
        <dbReference type="ARBA" id="ARBA00038359"/>
    </source>
</evidence>
<evidence type="ECO:0000259" key="8">
    <source>
        <dbReference type="Pfam" id="PF20684"/>
    </source>
</evidence>
<evidence type="ECO:0000256" key="6">
    <source>
        <dbReference type="SAM" id="MobiDB-lite"/>
    </source>
</evidence>
<dbReference type="InterPro" id="IPR052337">
    <property type="entry name" value="SAT4-like"/>
</dbReference>
<feature type="domain" description="Rhodopsin" evidence="8">
    <location>
        <begin position="95"/>
        <end position="278"/>
    </location>
</feature>
<evidence type="ECO:0000256" key="2">
    <source>
        <dbReference type="ARBA" id="ARBA00022692"/>
    </source>
</evidence>
<dbReference type="Proteomes" id="UP000001294">
    <property type="component" value="Unassembled WGS sequence"/>
</dbReference>
<dbReference type="GO" id="GO:0016020">
    <property type="term" value="C:membrane"/>
    <property type="evidence" value="ECO:0007669"/>
    <property type="project" value="UniProtKB-SubCell"/>
</dbReference>
<keyword evidence="4 7" id="KW-0472">Membrane</keyword>
<dbReference type="InterPro" id="IPR049326">
    <property type="entry name" value="Rhodopsin_dom_fungi"/>
</dbReference>
<dbReference type="EMBL" id="DS995901">
    <property type="protein sequence ID" value="EEA24944.1"/>
    <property type="molecule type" value="Genomic_DNA"/>
</dbReference>
<dbReference type="PANTHER" id="PTHR33048:SF47">
    <property type="entry name" value="INTEGRAL MEMBRANE PROTEIN-RELATED"/>
    <property type="match status" value="1"/>
</dbReference>
<dbReference type="VEuPathDB" id="FungiDB:PMAA_089150"/>
<dbReference type="PANTHER" id="PTHR33048">
    <property type="entry name" value="PTH11-LIKE INTEGRAL MEMBRANE PROTEIN (AFU_ORTHOLOGUE AFUA_5G11245)"/>
    <property type="match status" value="1"/>
</dbReference>
<dbReference type="HOGENOM" id="CLU_028200_0_0_1"/>
<keyword evidence="3 7" id="KW-1133">Transmembrane helix</keyword>
<evidence type="ECO:0000313" key="9">
    <source>
        <dbReference type="EMBL" id="EEA24944.1"/>
    </source>
</evidence>
<feature type="transmembrane region" description="Helical" evidence="7">
    <location>
        <begin position="50"/>
        <end position="71"/>
    </location>
</feature>
<organism evidence="9 10">
    <name type="scientific">Talaromyces marneffei (strain ATCC 18224 / CBS 334.59 / QM 7333)</name>
    <name type="common">Penicillium marneffei</name>
    <dbReference type="NCBI Taxonomy" id="441960"/>
    <lineage>
        <taxon>Eukaryota</taxon>
        <taxon>Fungi</taxon>
        <taxon>Dikarya</taxon>
        <taxon>Ascomycota</taxon>
        <taxon>Pezizomycotina</taxon>
        <taxon>Eurotiomycetes</taxon>
        <taxon>Eurotiomycetidae</taxon>
        <taxon>Eurotiales</taxon>
        <taxon>Trichocomaceae</taxon>
        <taxon>Talaromyces</taxon>
        <taxon>Talaromyces sect. Talaromyces</taxon>
    </lineage>
</organism>
<feature type="transmembrane region" description="Helical" evidence="7">
    <location>
        <begin position="108"/>
        <end position="128"/>
    </location>
</feature>
<keyword evidence="2 7" id="KW-0812">Transmembrane</keyword>
<feature type="transmembrane region" description="Helical" evidence="7">
    <location>
        <begin position="215"/>
        <end position="235"/>
    </location>
</feature>
<accession>B6QEH0</accession>
<comment type="subcellular location">
    <subcellularLocation>
        <location evidence="1">Membrane</location>
        <topology evidence="1">Multi-pass membrane protein</topology>
    </subcellularLocation>
</comment>